<dbReference type="AlphaFoldDB" id="A0A016VZV8"/>
<sequence length="288" mass="32473">MMRTRPCTSATAPATQSDTISSMSITEQIKEAPEHDRGRDTTLFSSHRQVWTPGKPTQHTIVVDAPSQKEVELNLDEISNAHSGVSDTLSLDNDVQYSEGNTPPDVTASCQECKGILYMDSSIPRDYPTDCSYVNKNDTEQERASPVVMNVLRFHRNNNDHGHLLLEYFARTRTKRPIIEQMNSLCSKQQSLLTLLFTEKRVHFNDSQMKDLVCYGRISDENCVTWKSITVTTRLQSQISSRTGKSQQLIISRVLRGQVAMATCSFGLQDRFDNDQQLQAALIVGQLR</sequence>
<evidence type="ECO:0000313" key="2">
    <source>
        <dbReference type="Proteomes" id="UP000024635"/>
    </source>
</evidence>
<dbReference type="EMBL" id="JARK01001339">
    <property type="protein sequence ID" value="EYC32527.1"/>
    <property type="molecule type" value="Genomic_DNA"/>
</dbReference>
<protein>
    <submittedName>
        <fullName evidence="1">Uncharacterized protein</fullName>
    </submittedName>
</protein>
<dbReference type="Proteomes" id="UP000024635">
    <property type="component" value="Unassembled WGS sequence"/>
</dbReference>
<organism evidence="1 2">
    <name type="scientific">Ancylostoma ceylanicum</name>
    <dbReference type="NCBI Taxonomy" id="53326"/>
    <lineage>
        <taxon>Eukaryota</taxon>
        <taxon>Metazoa</taxon>
        <taxon>Ecdysozoa</taxon>
        <taxon>Nematoda</taxon>
        <taxon>Chromadorea</taxon>
        <taxon>Rhabditida</taxon>
        <taxon>Rhabditina</taxon>
        <taxon>Rhabditomorpha</taxon>
        <taxon>Strongyloidea</taxon>
        <taxon>Ancylostomatidae</taxon>
        <taxon>Ancylostomatinae</taxon>
        <taxon>Ancylostoma</taxon>
    </lineage>
</organism>
<comment type="caution">
    <text evidence="1">The sequence shown here is derived from an EMBL/GenBank/DDBJ whole genome shotgun (WGS) entry which is preliminary data.</text>
</comment>
<reference evidence="2" key="1">
    <citation type="journal article" date="2015" name="Nat. Genet.">
        <title>The genome and transcriptome of the zoonotic hookworm Ancylostoma ceylanicum identify infection-specific gene families.</title>
        <authorList>
            <person name="Schwarz E.M."/>
            <person name="Hu Y."/>
            <person name="Antoshechkin I."/>
            <person name="Miller M.M."/>
            <person name="Sternberg P.W."/>
            <person name="Aroian R.V."/>
        </authorList>
    </citation>
    <scope>NUCLEOTIDE SEQUENCE</scope>
    <source>
        <strain evidence="2">HY135</strain>
    </source>
</reference>
<accession>A0A016VZV8</accession>
<gene>
    <name evidence="1" type="primary">Acey_s0003.g1632</name>
    <name evidence="1" type="ORF">Y032_0003g1632</name>
</gene>
<keyword evidence="2" id="KW-1185">Reference proteome</keyword>
<proteinExistence type="predicted"/>
<evidence type="ECO:0000313" key="1">
    <source>
        <dbReference type="EMBL" id="EYC32527.1"/>
    </source>
</evidence>
<name>A0A016VZV8_9BILA</name>